<evidence type="ECO:0000313" key="5">
    <source>
        <dbReference type="EMBL" id="MCL9813542.1"/>
    </source>
</evidence>
<protein>
    <submittedName>
        <fullName evidence="5">Cobalt-factor II C(20)-methyltransferase</fullName>
        <ecNumber evidence="5">2.1.1.151</ecNumber>
    </submittedName>
</protein>
<dbReference type="InterPro" id="IPR035996">
    <property type="entry name" value="4pyrrol_Methylase_sf"/>
</dbReference>
<comment type="similarity">
    <text evidence="3">Belongs to the precorrin methyltransferase family.</text>
</comment>
<keyword evidence="5" id="KW-0489">Methyltransferase</keyword>
<name>A0AAE3FQ55_9EURY</name>
<dbReference type="GO" id="GO:0032259">
    <property type="term" value="P:methylation"/>
    <property type="evidence" value="ECO:0007669"/>
    <property type="project" value="UniProtKB-KW"/>
</dbReference>
<dbReference type="EC" id="2.1.1.151" evidence="5"/>
<dbReference type="PANTHER" id="PTHR43467:SF2">
    <property type="entry name" value="COBALT-PRECORRIN-2 C(20)-METHYLTRANSFERASE"/>
    <property type="match status" value="1"/>
</dbReference>
<dbReference type="Gene3D" id="3.40.1010.10">
    <property type="entry name" value="Cobalt-precorrin-4 Transmethylase, Domain 1"/>
    <property type="match status" value="1"/>
</dbReference>
<evidence type="ECO:0000256" key="1">
    <source>
        <dbReference type="ARBA" id="ARBA00004953"/>
    </source>
</evidence>
<keyword evidence="6" id="KW-1185">Reference proteome</keyword>
<keyword evidence="2" id="KW-0169">Cobalamin biosynthesis</keyword>
<dbReference type="PIRSF" id="PIRSF036427">
    <property type="entry name" value="Precrrn-2_mtase"/>
    <property type="match status" value="1"/>
</dbReference>
<evidence type="ECO:0000256" key="2">
    <source>
        <dbReference type="ARBA" id="ARBA00022573"/>
    </source>
</evidence>
<dbReference type="GO" id="GO:0030788">
    <property type="term" value="F:precorrin-2 C20-methyltransferase activity"/>
    <property type="evidence" value="ECO:0007669"/>
    <property type="project" value="InterPro"/>
</dbReference>
<dbReference type="InterPro" id="IPR000878">
    <property type="entry name" value="4pyrrol_Mease"/>
</dbReference>
<organism evidence="5 6">
    <name type="scientific">Natranaeroarchaeum aerophilus</name>
    <dbReference type="NCBI Taxonomy" id="2917711"/>
    <lineage>
        <taxon>Archaea</taxon>
        <taxon>Methanobacteriati</taxon>
        <taxon>Methanobacteriota</taxon>
        <taxon>Stenosarchaea group</taxon>
        <taxon>Halobacteria</taxon>
        <taxon>Halobacteriales</taxon>
        <taxon>Natronoarchaeaceae</taxon>
        <taxon>Natranaeroarchaeum</taxon>
    </lineage>
</organism>
<gene>
    <name evidence="5" type="ORF">AArcSt11_07730</name>
</gene>
<dbReference type="InterPro" id="IPR014777">
    <property type="entry name" value="4pyrrole_Mease_sub1"/>
</dbReference>
<evidence type="ECO:0000256" key="3">
    <source>
        <dbReference type="PIRNR" id="PIRNR036427"/>
    </source>
</evidence>
<comment type="caution">
    <text evidence="5">The sequence shown here is derived from an EMBL/GenBank/DDBJ whole genome shotgun (WGS) entry which is preliminary data.</text>
</comment>
<proteinExistence type="inferred from homology"/>
<evidence type="ECO:0000259" key="4">
    <source>
        <dbReference type="Pfam" id="PF00590"/>
    </source>
</evidence>
<dbReference type="InterPro" id="IPR012382">
    <property type="entry name" value="CobI/CbiL"/>
</dbReference>
<dbReference type="PROSITE" id="PS00839">
    <property type="entry name" value="SUMT_1"/>
    <property type="match status" value="1"/>
</dbReference>
<dbReference type="AlphaFoldDB" id="A0AAE3FQ55"/>
<dbReference type="GO" id="GO:0009236">
    <property type="term" value="P:cobalamin biosynthetic process"/>
    <property type="evidence" value="ECO:0007669"/>
    <property type="project" value="UniProtKB-UniRule"/>
</dbReference>
<dbReference type="Proteomes" id="UP001202674">
    <property type="component" value="Unassembled WGS sequence"/>
</dbReference>
<dbReference type="CDD" id="cd11645">
    <property type="entry name" value="Precorrin_2_C20_MT"/>
    <property type="match status" value="1"/>
</dbReference>
<dbReference type="NCBIfam" id="NF004063">
    <property type="entry name" value="PRK05576.1-6"/>
    <property type="match status" value="1"/>
</dbReference>
<keyword evidence="5" id="KW-0808">Transferase</keyword>
<dbReference type="Pfam" id="PF00590">
    <property type="entry name" value="TP_methylase"/>
    <property type="match status" value="1"/>
</dbReference>
<reference evidence="5 6" key="1">
    <citation type="journal article" date="2022" name="Syst. Appl. Microbiol.">
        <title>Natronocalculus amylovorans gen. nov., sp. nov., and Natranaeroarchaeum aerophilus sp. nov., dominant culturable amylolytic natronoarchaea from hypersaline soda lakes in southwestern Siberia.</title>
        <authorList>
            <person name="Sorokin D.Y."/>
            <person name="Elcheninov A.G."/>
            <person name="Khizhniak T.V."/>
            <person name="Koenen M."/>
            <person name="Bale N.J."/>
            <person name="Damste J.S.S."/>
            <person name="Kublanov I.V."/>
        </authorList>
    </citation>
    <scope>NUCLEOTIDE SEQUENCE [LARGE SCALE GENOMIC DNA]</scope>
    <source>
        <strain evidence="5 6">AArc-St1-1</strain>
    </source>
</reference>
<feature type="domain" description="Tetrapyrrole methylase" evidence="4">
    <location>
        <begin position="2"/>
        <end position="140"/>
    </location>
</feature>
<accession>A0AAE3FQ55</accession>
<dbReference type="PANTHER" id="PTHR43467">
    <property type="entry name" value="COBALT-PRECORRIN-2 C(20)-METHYLTRANSFERASE"/>
    <property type="match status" value="1"/>
</dbReference>
<comment type="pathway">
    <text evidence="1">Cofactor biosynthesis; adenosylcobalamin biosynthesis.</text>
</comment>
<dbReference type="SUPFAM" id="SSF53790">
    <property type="entry name" value="Tetrapyrrole methylase"/>
    <property type="match status" value="1"/>
</dbReference>
<dbReference type="EMBL" id="JAKRVY010000003">
    <property type="protein sequence ID" value="MCL9813542.1"/>
    <property type="molecule type" value="Genomic_DNA"/>
</dbReference>
<dbReference type="InterPro" id="IPR003043">
    <property type="entry name" value="Uropor_MeTrfase_CS"/>
</dbReference>
<sequence length="226" mass="24372">MTLYGVGLGPGDAGLLTVRGAQVLDEVDVVYTPGRLSRSVALEHVPESRIGDLEFPMTRDEAELRQAWKSAASDVAPTAEDGDAAFVTLGDPNVYSTFGHLRRTIERFHPGVDVEVVPGVSSVTAFAAALDVEIAAGSELTLREASGGDAPVGPDRLILFKVTDVPVTHEKLVDAGYEVTYGRRLFMEQGETVITDDPTELADRDYYTLAYAERADVDDDHALFES</sequence>
<dbReference type="GO" id="GO:0043781">
    <property type="term" value="F:cobalt-factor II C20-methyltransferase activity"/>
    <property type="evidence" value="ECO:0007669"/>
    <property type="project" value="UniProtKB-EC"/>
</dbReference>
<evidence type="ECO:0000313" key="6">
    <source>
        <dbReference type="Proteomes" id="UP001202674"/>
    </source>
</evidence>